<feature type="region of interest" description="Disordered" evidence="1">
    <location>
        <begin position="1"/>
        <end position="20"/>
    </location>
</feature>
<dbReference type="EMBL" id="LGRX02014793">
    <property type="protein sequence ID" value="KAK3264105.1"/>
    <property type="molecule type" value="Genomic_DNA"/>
</dbReference>
<sequence length="79" mass="8097">MDLESGGLIHMGDLGLEDQEDVDPTDEFLSLTAAAMASDAMHGAMSPGVGNTPQGSSPPSEGGDDIPRLNDLAGIIEEE</sequence>
<gene>
    <name evidence="2" type="ORF">CYMTET_27130</name>
</gene>
<feature type="compositionally biased region" description="Polar residues" evidence="1">
    <location>
        <begin position="49"/>
        <end position="59"/>
    </location>
</feature>
<name>A0AAE0FR34_9CHLO</name>
<keyword evidence="3" id="KW-1185">Reference proteome</keyword>
<evidence type="ECO:0000313" key="2">
    <source>
        <dbReference type="EMBL" id="KAK3264105.1"/>
    </source>
</evidence>
<comment type="caution">
    <text evidence="2">The sequence shown here is derived from an EMBL/GenBank/DDBJ whole genome shotgun (WGS) entry which is preliminary data.</text>
</comment>
<evidence type="ECO:0000313" key="3">
    <source>
        <dbReference type="Proteomes" id="UP001190700"/>
    </source>
</evidence>
<organism evidence="2 3">
    <name type="scientific">Cymbomonas tetramitiformis</name>
    <dbReference type="NCBI Taxonomy" id="36881"/>
    <lineage>
        <taxon>Eukaryota</taxon>
        <taxon>Viridiplantae</taxon>
        <taxon>Chlorophyta</taxon>
        <taxon>Pyramimonadophyceae</taxon>
        <taxon>Pyramimonadales</taxon>
        <taxon>Pyramimonadaceae</taxon>
        <taxon>Cymbomonas</taxon>
    </lineage>
</organism>
<reference evidence="2 3" key="1">
    <citation type="journal article" date="2015" name="Genome Biol. Evol.">
        <title>Comparative Genomics of a Bacterivorous Green Alga Reveals Evolutionary Causalities and Consequences of Phago-Mixotrophic Mode of Nutrition.</title>
        <authorList>
            <person name="Burns J.A."/>
            <person name="Paasch A."/>
            <person name="Narechania A."/>
            <person name="Kim E."/>
        </authorList>
    </citation>
    <scope>NUCLEOTIDE SEQUENCE [LARGE SCALE GENOMIC DNA]</scope>
    <source>
        <strain evidence="2 3">PLY_AMNH</strain>
    </source>
</reference>
<dbReference type="AlphaFoldDB" id="A0AAE0FR34"/>
<proteinExistence type="predicted"/>
<evidence type="ECO:0000256" key="1">
    <source>
        <dbReference type="SAM" id="MobiDB-lite"/>
    </source>
</evidence>
<accession>A0AAE0FR34</accession>
<feature type="region of interest" description="Disordered" evidence="1">
    <location>
        <begin position="42"/>
        <end position="79"/>
    </location>
</feature>
<protein>
    <submittedName>
        <fullName evidence="2">Uncharacterized protein</fullName>
    </submittedName>
</protein>
<dbReference type="Proteomes" id="UP001190700">
    <property type="component" value="Unassembled WGS sequence"/>
</dbReference>